<comment type="caution">
    <text evidence="15">The sequence shown here is derived from an EMBL/GenBank/DDBJ whole genome shotgun (WGS) entry which is preliminary data.</text>
</comment>
<comment type="subcellular location">
    <subcellularLocation>
        <location evidence="13">Cytoplasm</location>
    </subcellularLocation>
</comment>
<dbReference type="PROSITE" id="PS01321">
    <property type="entry name" value="RUVC"/>
    <property type="match status" value="1"/>
</dbReference>
<dbReference type="AlphaFoldDB" id="A0A1J4TXI8"/>
<evidence type="ECO:0000256" key="10">
    <source>
        <dbReference type="ARBA" id="ARBA00023172"/>
    </source>
</evidence>
<dbReference type="InterPro" id="IPR002176">
    <property type="entry name" value="X-over_junc_endoDNase_RuvC"/>
</dbReference>
<evidence type="ECO:0000256" key="11">
    <source>
        <dbReference type="ARBA" id="ARBA00023204"/>
    </source>
</evidence>
<dbReference type="Gene3D" id="3.30.420.10">
    <property type="entry name" value="Ribonuclease H-like superfamily/Ribonuclease H"/>
    <property type="match status" value="1"/>
</dbReference>
<evidence type="ECO:0000313" key="15">
    <source>
        <dbReference type="EMBL" id="OIO16746.1"/>
    </source>
</evidence>
<evidence type="ECO:0000256" key="12">
    <source>
        <dbReference type="ARBA" id="ARBA00029354"/>
    </source>
</evidence>
<dbReference type="GO" id="GO:0006310">
    <property type="term" value="P:DNA recombination"/>
    <property type="evidence" value="ECO:0007669"/>
    <property type="project" value="UniProtKB-UniRule"/>
</dbReference>
<name>A0A1J4TXI8_9BACT</name>
<comment type="cofactor">
    <cofactor evidence="13">
        <name>Mg(2+)</name>
        <dbReference type="ChEBI" id="CHEBI:18420"/>
    </cofactor>
    <text evidence="13">Binds 2 Mg(2+) ion per subunit.</text>
</comment>
<accession>A0A1J4TXI8</accession>
<dbReference type="NCBIfam" id="TIGR00228">
    <property type="entry name" value="ruvC"/>
    <property type="match status" value="1"/>
</dbReference>
<evidence type="ECO:0000256" key="6">
    <source>
        <dbReference type="ARBA" id="ARBA00022763"/>
    </source>
</evidence>
<dbReference type="EC" id="3.1.21.10" evidence="13 14"/>
<dbReference type="GO" id="GO:0005737">
    <property type="term" value="C:cytoplasm"/>
    <property type="evidence" value="ECO:0007669"/>
    <property type="project" value="UniProtKB-SubCell"/>
</dbReference>
<evidence type="ECO:0000256" key="8">
    <source>
        <dbReference type="ARBA" id="ARBA00022842"/>
    </source>
</evidence>
<feature type="active site" evidence="13">
    <location>
        <position position="7"/>
    </location>
</feature>
<dbReference type="HAMAP" id="MF_00034">
    <property type="entry name" value="RuvC"/>
    <property type="match status" value="1"/>
</dbReference>
<evidence type="ECO:0000256" key="2">
    <source>
        <dbReference type="ARBA" id="ARBA00022490"/>
    </source>
</evidence>
<evidence type="ECO:0000256" key="14">
    <source>
        <dbReference type="NCBIfam" id="TIGR00228"/>
    </source>
</evidence>
<dbReference type="Proteomes" id="UP000182465">
    <property type="component" value="Unassembled WGS sequence"/>
</dbReference>
<dbReference type="GO" id="GO:0003677">
    <property type="term" value="F:DNA binding"/>
    <property type="evidence" value="ECO:0007669"/>
    <property type="project" value="UniProtKB-KW"/>
</dbReference>
<sequence length="157" mass="17231">MRILGIDPGVAIVGYGVIEEKDKKLELIAQGCILTRAREPHPERLGQIAQALSKIIQQYKPDIIAIEELFFCKNVKTALKVGEARGVILATAMQFGLSIREFTPLQVKQALTGYGRADKNQIQQMVKVILGMKQIIKSDDAADAVAVAITGAHYKQM</sequence>
<dbReference type="GO" id="GO:0008821">
    <property type="term" value="F:crossover junction DNA endonuclease activity"/>
    <property type="evidence" value="ECO:0007669"/>
    <property type="project" value="UniProtKB-UniRule"/>
</dbReference>
<dbReference type="InterPro" id="IPR012337">
    <property type="entry name" value="RNaseH-like_sf"/>
</dbReference>
<keyword evidence="7 13" id="KW-0378">Hydrolase</keyword>
<feature type="binding site" evidence="13">
    <location>
        <position position="7"/>
    </location>
    <ligand>
        <name>Mg(2+)</name>
        <dbReference type="ChEBI" id="CHEBI:18420"/>
        <label>1</label>
    </ligand>
</feature>
<evidence type="ECO:0000256" key="5">
    <source>
        <dbReference type="ARBA" id="ARBA00022759"/>
    </source>
</evidence>
<evidence type="ECO:0000256" key="4">
    <source>
        <dbReference type="ARBA" id="ARBA00022723"/>
    </source>
</evidence>
<evidence type="ECO:0000313" key="16">
    <source>
        <dbReference type="Proteomes" id="UP000182465"/>
    </source>
</evidence>
<dbReference type="Pfam" id="PF02075">
    <property type="entry name" value="RuvC"/>
    <property type="match status" value="1"/>
</dbReference>
<dbReference type="PANTHER" id="PTHR30194:SF3">
    <property type="entry name" value="CROSSOVER JUNCTION ENDODEOXYRIBONUCLEASE RUVC"/>
    <property type="match status" value="1"/>
</dbReference>
<keyword evidence="3 13" id="KW-0540">Nuclease</keyword>
<evidence type="ECO:0000256" key="13">
    <source>
        <dbReference type="HAMAP-Rule" id="MF_00034"/>
    </source>
</evidence>
<keyword evidence="2 13" id="KW-0963">Cytoplasm</keyword>
<dbReference type="PANTHER" id="PTHR30194">
    <property type="entry name" value="CROSSOVER JUNCTION ENDODEOXYRIBONUCLEASE RUVC"/>
    <property type="match status" value="1"/>
</dbReference>
<gene>
    <name evidence="13" type="primary">ruvC</name>
    <name evidence="15" type="ORF">AUJ29_02360</name>
</gene>
<feature type="binding site" evidence="13">
    <location>
        <position position="67"/>
    </location>
    <ligand>
        <name>Mg(2+)</name>
        <dbReference type="ChEBI" id="CHEBI:18420"/>
        <label>2</label>
    </ligand>
</feature>
<feature type="active site" evidence="13">
    <location>
        <position position="67"/>
    </location>
</feature>
<dbReference type="GO" id="GO:0000287">
    <property type="term" value="F:magnesium ion binding"/>
    <property type="evidence" value="ECO:0007669"/>
    <property type="project" value="UniProtKB-UniRule"/>
</dbReference>
<dbReference type="EMBL" id="MNVB01000053">
    <property type="protein sequence ID" value="OIO16746.1"/>
    <property type="molecule type" value="Genomic_DNA"/>
</dbReference>
<proteinExistence type="inferred from homology"/>
<feature type="active site" evidence="13">
    <location>
        <position position="140"/>
    </location>
</feature>
<reference evidence="15" key="1">
    <citation type="journal article" date="2016" name="Environ. Microbiol.">
        <title>Genomic resolution of a cold subsurface aquifer community provides metabolic insights for novel microbes adapted to high CO concentrations.</title>
        <authorList>
            <person name="Probst A.J."/>
            <person name="Castelle C.J."/>
            <person name="Singh A."/>
            <person name="Brown C.T."/>
            <person name="Anantharaman K."/>
            <person name="Sharon I."/>
            <person name="Hug L.A."/>
            <person name="Burstein D."/>
            <person name="Emerson J.B."/>
            <person name="Thomas B.C."/>
            <person name="Banfield J.F."/>
        </authorList>
    </citation>
    <scope>NUCLEOTIDE SEQUENCE [LARGE SCALE GENOMIC DNA]</scope>
    <source>
        <strain evidence="15">CG1_02_38_13</strain>
    </source>
</reference>
<keyword evidence="5 13" id="KW-0255">Endonuclease</keyword>
<dbReference type="InterPro" id="IPR036397">
    <property type="entry name" value="RNaseH_sf"/>
</dbReference>
<keyword evidence="6 13" id="KW-0227">DNA damage</keyword>
<dbReference type="InterPro" id="IPR020563">
    <property type="entry name" value="X-over_junc_endoDNase_Mg_BS"/>
</dbReference>
<protein>
    <recommendedName>
        <fullName evidence="13 14">Crossover junction endodeoxyribonuclease RuvC</fullName>
        <ecNumber evidence="13 14">3.1.21.10</ecNumber>
    </recommendedName>
    <alternativeName>
        <fullName evidence="13">Holliday junction nuclease RuvC</fullName>
    </alternativeName>
    <alternativeName>
        <fullName evidence="13">Holliday junction resolvase RuvC</fullName>
    </alternativeName>
</protein>
<feature type="binding site" evidence="13">
    <location>
        <position position="140"/>
    </location>
    <ligand>
        <name>Mg(2+)</name>
        <dbReference type="ChEBI" id="CHEBI:18420"/>
        <label>1</label>
    </ligand>
</feature>
<comment type="function">
    <text evidence="13">The RuvA-RuvB-RuvC complex processes Holliday junction (HJ) DNA during genetic recombination and DNA repair. Endonuclease that resolves HJ intermediates. Cleaves cruciform DNA by making single-stranded nicks across the HJ at symmetrical positions within the homologous arms, yielding a 5'-phosphate and a 3'-hydroxyl group; requires a central core of homology in the junction. The consensus cleavage sequence is 5'-(A/T)TT(C/G)-3'. Cleavage occurs on the 3'-side of the TT dinucleotide at the point of strand exchange. HJ branch migration catalyzed by RuvA-RuvB allows RuvC to scan DNA until it finds its consensus sequence, where it cleaves and resolves the cruciform DNA.</text>
</comment>
<evidence type="ECO:0000256" key="7">
    <source>
        <dbReference type="ARBA" id="ARBA00022801"/>
    </source>
</evidence>
<evidence type="ECO:0000256" key="1">
    <source>
        <dbReference type="ARBA" id="ARBA00009518"/>
    </source>
</evidence>
<dbReference type="CDD" id="cd16962">
    <property type="entry name" value="RuvC"/>
    <property type="match status" value="1"/>
</dbReference>
<dbReference type="NCBIfam" id="NF000711">
    <property type="entry name" value="PRK00039.2-1"/>
    <property type="match status" value="1"/>
</dbReference>
<dbReference type="GO" id="GO:0006281">
    <property type="term" value="P:DNA repair"/>
    <property type="evidence" value="ECO:0007669"/>
    <property type="project" value="UniProtKB-UniRule"/>
</dbReference>
<keyword evidence="8 13" id="KW-0460">Magnesium</keyword>
<keyword evidence="11 13" id="KW-0234">DNA repair</keyword>
<dbReference type="PRINTS" id="PR00696">
    <property type="entry name" value="RSOLVASERUVC"/>
</dbReference>
<keyword evidence="10 13" id="KW-0233">DNA recombination</keyword>
<comment type="subunit">
    <text evidence="13">Homodimer which binds Holliday junction (HJ) DNA. The HJ becomes 2-fold symmetrical on binding to RuvC with unstacked arms; it has a different conformation from HJ DNA in complex with RuvA. In the full resolvosome a probable DNA-RuvA(4)-RuvB(12)-RuvC(2) complex forms which resolves the HJ.</text>
</comment>
<keyword evidence="9 13" id="KW-0238">DNA-binding</keyword>
<dbReference type="GO" id="GO:0048476">
    <property type="term" value="C:Holliday junction resolvase complex"/>
    <property type="evidence" value="ECO:0007669"/>
    <property type="project" value="UniProtKB-UniRule"/>
</dbReference>
<evidence type="ECO:0000256" key="9">
    <source>
        <dbReference type="ARBA" id="ARBA00023125"/>
    </source>
</evidence>
<keyword evidence="4 13" id="KW-0479">Metal-binding</keyword>
<comment type="catalytic activity">
    <reaction evidence="12 13">
        <text>Endonucleolytic cleavage at a junction such as a reciprocal single-stranded crossover between two homologous DNA duplexes (Holliday junction).</text>
        <dbReference type="EC" id="3.1.21.10"/>
    </reaction>
</comment>
<dbReference type="SUPFAM" id="SSF53098">
    <property type="entry name" value="Ribonuclease H-like"/>
    <property type="match status" value="1"/>
</dbReference>
<dbReference type="FunFam" id="3.30.420.10:FF:000002">
    <property type="entry name" value="Crossover junction endodeoxyribonuclease RuvC"/>
    <property type="match status" value="1"/>
</dbReference>
<comment type="similarity">
    <text evidence="1 13">Belongs to the RuvC family.</text>
</comment>
<evidence type="ECO:0000256" key="3">
    <source>
        <dbReference type="ARBA" id="ARBA00022722"/>
    </source>
</evidence>
<organism evidence="15 16">
    <name type="scientific">Candidatus Kuenenbacteria bacterium CG1_02_38_13</name>
    <dbReference type="NCBI Taxonomy" id="1805235"/>
    <lineage>
        <taxon>Bacteria</taxon>
        <taxon>Candidatus Kueneniibacteriota</taxon>
    </lineage>
</organism>